<dbReference type="STRING" id="362418.IW19_08200"/>
<dbReference type="AlphaFoldDB" id="A0A085ZM36"/>
<dbReference type="InterPro" id="IPR029058">
    <property type="entry name" value="AB_hydrolase_fold"/>
</dbReference>
<dbReference type="GO" id="GO:0016787">
    <property type="term" value="F:hydrolase activity"/>
    <property type="evidence" value="ECO:0007669"/>
    <property type="project" value="UniProtKB-KW"/>
</dbReference>
<dbReference type="eggNOG" id="COG0412">
    <property type="taxonomic scope" value="Bacteria"/>
</dbReference>
<sequence>MKNPILFLFASILFSNTISAQLKPVKYADGNQQLNGLFIKSAKKSSQNPGILLLPAWLGIDNASKEIASNLSKEGYNVFIADIYGEGNYPKNTADAGKQAGFYKKNYEAYQKRINAALQELIKAGTNADNIAAIGYCFGGTGVLEAARGHLNVKGVVSFHGGLGKDATRPAEPISTKVLICHGADDPFESKEEITAFQQEMRDTKADWQMIYYANAVHSFTNPEAGNDNSKGAAYNEKAAKRSFEHLKIFLKEVLKK</sequence>
<reference evidence="3 4" key="1">
    <citation type="submission" date="2014-07" db="EMBL/GenBank/DDBJ databases">
        <title>Genome of Flavobacterium reichenbachii LMG 25512.</title>
        <authorList>
            <person name="Stropko S.J."/>
            <person name="Pipes S.E."/>
            <person name="Newman J.D."/>
        </authorList>
    </citation>
    <scope>NUCLEOTIDE SEQUENCE [LARGE SCALE GENOMIC DNA]</scope>
    <source>
        <strain evidence="3 4">LMG 25512</strain>
    </source>
</reference>
<dbReference type="InterPro" id="IPR050261">
    <property type="entry name" value="FrsA_esterase"/>
</dbReference>
<dbReference type="PANTHER" id="PTHR22946">
    <property type="entry name" value="DIENELACTONE HYDROLASE DOMAIN-CONTAINING PROTEIN-RELATED"/>
    <property type="match status" value="1"/>
</dbReference>
<feature type="chain" id="PRO_5001801461" evidence="1">
    <location>
        <begin position="21"/>
        <end position="257"/>
    </location>
</feature>
<evidence type="ECO:0000313" key="4">
    <source>
        <dbReference type="Proteomes" id="UP000028715"/>
    </source>
</evidence>
<evidence type="ECO:0000256" key="1">
    <source>
        <dbReference type="SAM" id="SignalP"/>
    </source>
</evidence>
<dbReference type="InterPro" id="IPR002925">
    <property type="entry name" value="Dienelactn_hydro"/>
</dbReference>
<accession>A0A085ZM36</accession>
<keyword evidence="4" id="KW-1185">Reference proteome</keyword>
<protein>
    <submittedName>
        <fullName evidence="3">Dienelactone hydrolase</fullName>
    </submittedName>
</protein>
<proteinExistence type="predicted"/>
<feature type="signal peptide" evidence="1">
    <location>
        <begin position="1"/>
        <end position="20"/>
    </location>
</feature>
<comment type="caution">
    <text evidence="3">The sequence shown here is derived from an EMBL/GenBank/DDBJ whole genome shotgun (WGS) entry which is preliminary data.</text>
</comment>
<dbReference type="OrthoDB" id="9787933at2"/>
<organism evidence="3 4">
    <name type="scientific">Flavobacterium reichenbachii</name>
    <dbReference type="NCBI Taxonomy" id="362418"/>
    <lineage>
        <taxon>Bacteria</taxon>
        <taxon>Pseudomonadati</taxon>
        <taxon>Bacteroidota</taxon>
        <taxon>Flavobacteriia</taxon>
        <taxon>Flavobacteriales</taxon>
        <taxon>Flavobacteriaceae</taxon>
        <taxon>Flavobacterium</taxon>
    </lineage>
</organism>
<dbReference type="EMBL" id="JPRL01000001">
    <property type="protein sequence ID" value="KFF05500.1"/>
    <property type="molecule type" value="Genomic_DNA"/>
</dbReference>
<keyword evidence="3" id="KW-0378">Hydrolase</keyword>
<dbReference type="Pfam" id="PF01738">
    <property type="entry name" value="DLH"/>
    <property type="match status" value="1"/>
</dbReference>
<evidence type="ECO:0000259" key="2">
    <source>
        <dbReference type="Pfam" id="PF01738"/>
    </source>
</evidence>
<gene>
    <name evidence="3" type="ORF">IW19_08200</name>
</gene>
<dbReference type="SUPFAM" id="SSF53474">
    <property type="entry name" value="alpha/beta-Hydrolases"/>
    <property type="match status" value="1"/>
</dbReference>
<keyword evidence="1" id="KW-0732">Signal</keyword>
<evidence type="ECO:0000313" key="3">
    <source>
        <dbReference type="EMBL" id="KFF05500.1"/>
    </source>
</evidence>
<dbReference type="Gene3D" id="3.40.50.1820">
    <property type="entry name" value="alpha/beta hydrolase"/>
    <property type="match status" value="1"/>
</dbReference>
<feature type="domain" description="Dienelactone hydrolase" evidence="2">
    <location>
        <begin position="43"/>
        <end position="254"/>
    </location>
</feature>
<dbReference type="PANTHER" id="PTHR22946:SF0">
    <property type="entry name" value="DIENELACTONE HYDROLASE DOMAIN-CONTAINING PROTEIN"/>
    <property type="match status" value="1"/>
</dbReference>
<dbReference type="Proteomes" id="UP000028715">
    <property type="component" value="Unassembled WGS sequence"/>
</dbReference>
<name>A0A085ZM36_9FLAO</name>
<dbReference type="RefSeq" id="WP_035682981.1">
    <property type="nucleotide sequence ID" value="NZ_JPRL01000001.1"/>
</dbReference>